<dbReference type="GO" id="GO:0030042">
    <property type="term" value="P:actin filament depolymerization"/>
    <property type="evidence" value="ECO:0007669"/>
    <property type="project" value="InterPro"/>
</dbReference>
<dbReference type="EMBL" id="CAJPWZ010001132">
    <property type="protein sequence ID" value="CAG2209065.1"/>
    <property type="molecule type" value="Genomic_DNA"/>
</dbReference>
<feature type="domain" description="ADF-H" evidence="4">
    <location>
        <begin position="178"/>
        <end position="226"/>
    </location>
</feature>
<evidence type="ECO:0000259" key="4">
    <source>
        <dbReference type="Pfam" id="PF00241"/>
    </source>
</evidence>
<feature type="compositionally biased region" description="Low complexity" evidence="3">
    <location>
        <begin position="82"/>
        <end position="91"/>
    </location>
</feature>
<evidence type="ECO:0000313" key="5">
    <source>
        <dbReference type="EMBL" id="CAG2209065.1"/>
    </source>
</evidence>
<keyword evidence="2" id="KW-0009">Actin-binding</keyword>
<accession>A0A8S3RR89</accession>
<proteinExistence type="inferred from homology"/>
<dbReference type="InterPro" id="IPR029006">
    <property type="entry name" value="ADF-H/Gelsolin-like_dom_sf"/>
</dbReference>
<feature type="compositionally biased region" description="Polar residues" evidence="3">
    <location>
        <begin position="148"/>
        <end position="161"/>
    </location>
</feature>
<dbReference type="AlphaFoldDB" id="A0A8S3RR89"/>
<dbReference type="Gene3D" id="3.40.20.10">
    <property type="entry name" value="Severin"/>
    <property type="match status" value="1"/>
</dbReference>
<comment type="similarity">
    <text evidence="1">Belongs to the actin-binding proteins ADF family.</text>
</comment>
<comment type="caution">
    <text evidence="5">The sequence shown here is derived from an EMBL/GenBank/DDBJ whole genome shotgun (WGS) entry which is preliminary data.</text>
</comment>
<dbReference type="Proteomes" id="UP000683360">
    <property type="component" value="Unassembled WGS sequence"/>
</dbReference>
<dbReference type="GO" id="GO:0015629">
    <property type="term" value="C:actin cytoskeleton"/>
    <property type="evidence" value="ECO:0007669"/>
    <property type="project" value="InterPro"/>
</dbReference>
<evidence type="ECO:0000256" key="2">
    <source>
        <dbReference type="ARBA" id="ARBA00023203"/>
    </source>
</evidence>
<dbReference type="GO" id="GO:0003779">
    <property type="term" value="F:actin binding"/>
    <property type="evidence" value="ECO:0007669"/>
    <property type="project" value="UniProtKB-KW"/>
</dbReference>
<evidence type="ECO:0000313" key="6">
    <source>
        <dbReference type="Proteomes" id="UP000683360"/>
    </source>
</evidence>
<feature type="compositionally biased region" description="Basic and acidic residues" evidence="3">
    <location>
        <begin position="113"/>
        <end position="122"/>
    </location>
</feature>
<gene>
    <name evidence="5" type="ORF">MEDL_23198</name>
</gene>
<evidence type="ECO:0000256" key="3">
    <source>
        <dbReference type="SAM" id="MobiDB-lite"/>
    </source>
</evidence>
<evidence type="ECO:0000256" key="1">
    <source>
        <dbReference type="ARBA" id="ARBA00006844"/>
    </source>
</evidence>
<feature type="region of interest" description="Disordered" evidence="3">
    <location>
        <begin position="67"/>
        <end position="185"/>
    </location>
</feature>
<sequence length="228" mass="26506">MADGYKSYGEDNSQYYYYNQQYPPQFYYQYDPQNYNQGVDNSQNFYQGGGNPQPYYYQEIQQNYYSQEPEGRENPHTHGMNERQGNPQNNRGRGGSRGKFPGSRGRGKQQSNAEEHQSMDKRHQPRPHFQEPISGNAERTDSNDSKENFPNSYRNKNYSENTRSRGRGRGQHYNSRQSPDEAPMKEKMIYASSKDAVKKKLQAIKIEVQANDLGDLDEADIEAKLKKI</sequence>
<dbReference type="InterPro" id="IPR017904">
    <property type="entry name" value="ADF/Cofilin"/>
</dbReference>
<dbReference type="Pfam" id="PF00241">
    <property type="entry name" value="Cofilin_ADF"/>
    <property type="match status" value="1"/>
</dbReference>
<dbReference type="OrthoDB" id="10249245at2759"/>
<reference evidence="5" key="1">
    <citation type="submission" date="2021-03" db="EMBL/GenBank/DDBJ databases">
        <authorList>
            <person name="Bekaert M."/>
        </authorList>
    </citation>
    <scope>NUCLEOTIDE SEQUENCE</scope>
</reference>
<protein>
    <submittedName>
        <fullName evidence="5">DSTN</fullName>
    </submittedName>
</protein>
<feature type="compositionally biased region" description="Basic and acidic residues" evidence="3">
    <location>
        <begin position="69"/>
        <end position="81"/>
    </location>
</feature>
<feature type="compositionally biased region" description="Basic and acidic residues" evidence="3">
    <location>
        <begin position="138"/>
        <end position="147"/>
    </location>
</feature>
<dbReference type="InterPro" id="IPR002108">
    <property type="entry name" value="ADF-H"/>
</dbReference>
<keyword evidence="6" id="KW-1185">Reference proteome</keyword>
<dbReference type="PRINTS" id="PR00006">
    <property type="entry name" value="COFILIN"/>
</dbReference>
<dbReference type="SUPFAM" id="SSF55753">
    <property type="entry name" value="Actin depolymerizing proteins"/>
    <property type="match status" value="1"/>
</dbReference>
<name>A0A8S3RR89_MYTED</name>
<organism evidence="5 6">
    <name type="scientific">Mytilus edulis</name>
    <name type="common">Blue mussel</name>
    <dbReference type="NCBI Taxonomy" id="6550"/>
    <lineage>
        <taxon>Eukaryota</taxon>
        <taxon>Metazoa</taxon>
        <taxon>Spiralia</taxon>
        <taxon>Lophotrochozoa</taxon>
        <taxon>Mollusca</taxon>
        <taxon>Bivalvia</taxon>
        <taxon>Autobranchia</taxon>
        <taxon>Pteriomorphia</taxon>
        <taxon>Mytilida</taxon>
        <taxon>Mytiloidea</taxon>
        <taxon>Mytilidae</taxon>
        <taxon>Mytilinae</taxon>
        <taxon>Mytilus</taxon>
    </lineage>
</organism>
<feature type="region of interest" description="Disordered" evidence="3">
    <location>
        <begin position="32"/>
        <end position="55"/>
    </location>
</feature>